<reference evidence="3 4" key="1">
    <citation type="submission" date="2024-06" db="EMBL/GenBank/DDBJ databases">
        <title>The Natural Products Discovery Center: Release of the First 8490 Sequenced Strains for Exploring Actinobacteria Biosynthetic Diversity.</title>
        <authorList>
            <person name="Kalkreuter E."/>
            <person name="Kautsar S.A."/>
            <person name="Yang D."/>
            <person name="Bader C.D."/>
            <person name="Teijaro C.N."/>
            <person name="Fluegel L."/>
            <person name="Davis C.M."/>
            <person name="Simpson J.R."/>
            <person name="Lauterbach L."/>
            <person name="Steele A.D."/>
            <person name="Gui C."/>
            <person name="Meng S."/>
            <person name="Li G."/>
            <person name="Viehrig K."/>
            <person name="Ye F."/>
            <person name="Su P."/>
            <person name="Kiefer A.F."/>
            <person name="Nichols A."/>
            <person name="Cepeda A.J."/>
            <person name="Yan W."/>
            <person name="Fan B."/>
            <person name="Jiang Y."/>
            <person name="Adhikari A."/>
            <person name="Zheng C.-J."/>
            <person name="Schuster L."/>
            <person name="Cowan T.M."/>
            <person name="Smanski M.J."/>
            <person name="Chevrette M.G."/>
            <person name="De Carvalho L.P.S."/>
            <person name="Shen B."/>
        </authorList>
    </citation>
    <scope>NUCLEOTIDE SEQUENCE [LARGE SCALE GENOMIC DNA]</scope>
    <source>
        <strain evidence="3 4">NPDC000155</strain>
    </source>
</reference>
<dbReference type="InterPro" id="IPR038765">
    <property type="entry name" value="Papain-like_cys_pep_sf"/>
</dbReference>
<comment type="caution">
    <text evidence="3">The sequence shown here is derived from an EMBL/GenBank/DDBJ whole genome shotgun (WGS) entry which is preliminary data.</text>
</comment>
<protein>
    <submittedName>
        <fullName evidence="3">Arylamine N-acetyltransferase</fullName>
    </submittedName>
</protein>
<evidence type="ECO:0000256" key="1">
    <source>
        <dbReference type="ARBA" id="ARBA00006547"/>
    </source>
</evidence>
<proteinExistence type="inferred from homology"/>
<evidence type="ECO:0000313" key="3">
    <source>
        <dbReference type="EMBL" id="MER7379678.1"/>
    </source>
</evidence>
<dbReference type="PRINTS" id="PR01543">
    <property type="entry name" value="ANATRNSFRASE"/>
</dbReference>
<sequence>METVALPWREYLDRIGHSGRTEPTLECLRELYTAHLRSVPYEMLDVFDGTPPVLDHETLFRKLVRERRGGNCLESTPLFGELLSRLGFTVRLVPAQIWKVSGEWWEAWDHLLLIVTVDGTDWLVDVGFLMPTFARPLEIADGPQQQDGWTYRVAAQDGYPTVSRQEPDGSWTPVYRFRDEPQRQDDYAWIIAFHEQTEDSPLVGTMLCARNVPDGKLIVIGENLLTARHGRVTAEFIETADRAEEVLREIFAGHDHLVGRALKHWDHARSDRTERRNLMARKGDQ</sequence>
<dbReference type="SUPFAM" id="SSF54001">
    <property type="entry name" value="Cysteine proteinases"/>
    <property type="match status" value="1"/>
</dbReference>
<keyword evidence="4" id="KW-1185">Reference proteome</keyword>
<name>A0ABV1Y729_9ACTN</name>
<dbReference type="PANTHER" id="PTHR11786">
    <property type="entry name" value="N-HYDROXYARYLAMINE O-ACETYLTRANSFERASE"/>
    <property type="match status" value="1"/>
</dbReference>
<dbReference type="EMBL" id="JBEPFB010000036">
    <property type="protein sequence ID" value="MER7379678.1"/>
    <property type="molecule type" value="Genomic_DNA"/>
</dbReference>
<gene>
    <name evidence="3" type="ORF">ABT384_44550</name>
</gene>
<dbReference type="Gene3D" id="3.30.2140.10">
    <property type="entry name" value="Arylamine N-acetyltransferase"/>
    <property type="match status" value="1"/>
</dbReference>
<dbReference type="Gene3D" id="2.40.128.150">
    <property type="entry name" value="Cysteine proteinases"/>
    <property type="match status" value="1"/>
</dbReference>
<evidence type="ECO:0000313" key="4">
    <source>
        <dbReference type="Proteomes" id="UP001486207"/>
    </source>
</evidence>
<evidence type="ECO:0000256" key="2">
    <source>
        <dbReference type="RuleBase" id="RU003452"/>
    </source>
</evidence>
<dbReference type="RefSeq" id="WP_190073652.1">
    <property type="nucleotide sequence ID" value="NZ_BNBM01000015.1"/>
</dbReference>
<dbReference type="Proteomes" id="UP001486207">
    <property type="component" value="Unassembled WGS sequence"/>
</dbReference>
<comment type="similarity">
    <text evidence="1 2">Belongs to the arylamine N-acetyltransferase family.</text>
</comment>
<dbReference type="PANTHER" id="PTHR11786:SF0">
    <property type="entry name" value="ARYLAMINE N-ACETYLTRANSFERASE 4-RELATED"/>
    <property type="match status" value="1"/>
</dbReference>
<dbReference type="InterPro" id="IPR001447">
    <property type="entry name" value="Arylamine_N-AcTrfase"/>
</dbReference>
<dbReference type="Pfam" id="PF00797">
    <property type="entry name" value="Acetyltransf_2"/>
    <property type="match status" value="1"/>
</dbReference>
<accession>A0ABV1Y729</accession>
<organism evidence="3 4">
    <name type="scientific">Streptomyces lanatus</name>
    <dbReference type="NCBI Taxonomy" id="66900"/>
    <lineage>
        <taxon>Bacteria</taxon>
        <taxon>Bacillati</taxon>
        <taxon>Actinomycetota</taxon>
        <taxon>Actinomycetes</taxon>
        <taxon>Kitasatosporales</taxon>
        <taxon>Streptomycetaceae</taxon>
        <taxon>Streptomyces</taxon>
    </lineage>
</organism>